<evidence type="ECO:0000313" key="4">
    <source>
        <dbReference type="Proteomes" id="UP001642409"/>
    </source>
</evidence>
<organism evidence="2">
    <name type="scientific">Hexamita inflata</name>
    <dbReference type="NCBI Taxonomy" id="28002"/>
    <lineage>
        <taxon>Eukaryota</taxon>
        <taxon>Metamonada</taxon>
        <taxon>Diplomonadida</taxon>
        <taxon>Hexamitidae</taxon>
        <taxon>Hexamitinae</taxon>
        <taxon>Hexamita</taxon>
    </lineage>
</organism>
<name>A0AA86UHU1_9EUKA</name>
<evidence type="ECO:0000313" key="2">
    <source>
        <dbReference type="EMBL" id="CAI9951702.1"/>
    </source>
</evidence>
<proteinExistence type="predicted"/>
<dbReference type="EMBL" id="CATOUU010000825">
    <property type="protein sequence ID" value="CAI9951702.1"/>
    <property type="molecule type" value="Genomic_DNA"/>
</dbReference>
<sequence>MLFTLAIQSCNHNLIAAISQSIYASISGGSWLMSANTYFKTADIQPSNAVPSLSYPNYYELKSVQNDTLFQLIKDADPGLEKELKSIPTQQLTVQFLEAPAKFVSFARELALITGGALYSNYLDTTHTNTSYATKMKKFKEQTKSAVIQHPKTSNAHFIVGPIPKNPIRIDTLYAGFGLSAPFMNVKLTFGFVKSRANADLIALYQGITQKSVDVGFCTLILKQYSDGKICTTQYVDRDFYDEVLYICSKEFAGKNPGILEEWSQLETNQDCTIVFGDQVLFDLMDGIQSFDPFDIYVTYTTTYHFLVPMNQFNREKSNLEFAQALAAGYSMSSKKGEIQTLYWQQFLMSPDPSLLQNSQSVSKLTPMNSMQIDGQLMKILTKQHVRAVALMDQLIGTYETQVLRSSLQSLGEYYGVNIDLVVDLIPYNAKYGIPQNKMAKELLLMCPNLTYNCIDTYDIAIGNQEITANNSFIFSERFYDGVHVMCGKSDVICYLEDGFYNSEYERDKVKELLKTKQGLLVTNYHQMALQLEAGNCSAFVLQEFCAYNKLKYTNPQNDGPFFASVFRSDSVQNSYQNTTEYKQQLIQFSVISNNVYYGTIIVVTISLAFCILPIIAMVLFKSTRPIML</sequence>
<evidence type="ECO:0000256" key="1">
    <source>
        <dbReference type="SAM" id="Phobius"/>
    </source>
</evidence>
<feature type="transmembrane region" description="Helical" evidence="1">
    <location>
        <begin position="596"/>
        <end position="621"/>
    </location>
</feature>
<reference evidence="2" key="1">
    <citation type="submission" date="2023-06" db="EMBL/GenBank/DDBJ databases">
        <authorList>
            <person name="Kurt Z."/>
        </authorList>
    </citation>
    <scope>NUCLEOTIDE SEQUENCE</scope>
</reference>
<keyword evidence="1" id="KW-1133">Transmembrane helix</keyword>
<dbReference type="Proteomes" id="UP001642409">
    <property type="component" value="Unassembled WGS sequence"/>
</dbReference>
<accession>A0AA86UHU1</accession>
<reference evidence="3 4" key="2">
    <citation type="submission" date="2024-07" db="EMBL/GenBank/DDBJ databases">
        <authorList>
            <person name="Akdeniz Z."/>
        </authorList>
    </citation>
    <scope>NUCLEOTIDE SEQUENCE [LARGE SCALE GENOMIC DNA]</scope>
</reference>
<gene>
    <name evidence="3" type="ORF">HINF_LOCUS20529</name>
    <name evidence="2" type="ORF">HINF_LOCUS39347</name>
</gene>
<comment type="caution">
    <text evidence="2">The sequence shown here is derived from an EMBL/GenBank/DDBJ whole genome shotgun (WGS) entry which is preliminary data.</text>
</comment>
<evidence type="ECO:0000313" key="3">
    <source>
        <dbReference type="EMBL" id="CAL6007212.1"/>
    </source>
</evidence>
<dbReference type="EMBL" id="CAXDID020000055">
    <property type="protein sequence ID" value="CAL6007212.1"/>
    <property type="molecule type" value="Genomic_DNA"/>
</dbReference>
<keyword evidence="4" id="KW-1185">Reference proteome</keyword>
<keyword evidence="1" id="KW-0812">Transmembrane</keyword>
<keyword evidence="1" id="KW-0472">Membrane</keyword>
<protein>
    <submittedName>
        <fullName evidence="3">Hypothetical_protein</fullName>
    </submittedName>
</protein>
<dbReference type="AlphaFoldDB" id="A0AA86UHU1"/>